<sequence>MKTKGMLLVVSGPSGAGKGTICDALRRHFPHMDYSVSMTTRAPREGEKDGVNYFFTDNDRFEELLEKDAFLEYAKVYDHYYGTPKDYVFNRMDAGHHVMLEIDIQGAMQIKKAYSDAVCIYVVPPSLEILSQRLRNRRTDSDEVIRKRLDKARTELDWIDKYDYLIVNDDLEIAVSKAKAVITAEACRSRRNSGIIENLKKMYTLQ</sequence>
<dbReference type="EMBL" id="AECS01000038">
    <property type="protein sequence ID" value="EFQ03710.1"/>
    <property type="molecule type" value="Genomic_DNA"/>
</dbReference>
<protein>
    <recommendedName>
        <fullName evidence="5 13">Guanylate kinase</fullName>
        <ecNumber evidence="4 13">2.7.4.8</ecNumber>
    </recommendedName>
    <alternativeName>
        <fullName evidence="11 13">GMP kinase</fullName>
    </alternativeName>
</protein>
<reference evidence="15 16" key="1">
    <citation type="submission" date="2010-08" db="EMBL/GenBank/DDBJ databases">
        <authorList>
            <person name="Weinstock G."/>
            <person name="Sodergren E."/>
            <person name="Clifton S."/>
            <person name="Fulton L."/>
            <person name="Fulton B."/>
            <person name="Courtney L."/>
            <person name="Fronick C."/>
            <person name="Harrison M."/>
            <person name="Strong C."/>
            <person name="Farmer C."/>
            <person name="Delahaunty K."/>
            <person name="Markovic C."/>
            <person name="Hall O."/>
            <person name="Minx P."/>
            <person name="Tomlinson C."/>
            <person name="Mitreva M."/>
            <person name="Hou S."/>
            <person name="Chen J."/>
            <person name="Wollam A."/>
            <person name="Pepin K.H."/>
            <person name="Johnson M."/>
            <person name="Bhonagiri V."/>
            <person name="Zhang X."/>
            <person name="Suruliraj S."/>
            <person name="Warren W."/>
            <person name="Chinwalla A."/>
            <person name="Mardis E.R."/>
            <person name="Wilson R.K."/>
        </authorList>
    </citation>
    <scope>NUCLEOTIDE SEQUENCE [LARGE SCALE GENOMIC DNA]</scope>
    <source>
        <strain evidence="15 16">F0359</strain>
    </source>
</reference>
<dbReference type="Gene3D" id="3.40.50.300">
    <property type="entry name" value="P-loop containing nucleotide triphosphate hydrolases"/>
    <property type="match status" value="2"/>
</dbReference>
<keyword evidence="6 13" id="KW-0963">Cytoplasm</keyword>
<dbReference type="EC" id="2.7.4.8" evidence="4 13"/>
<organism evidence="15 16">
    <name type="scientific">Megasphaera micronuciformis F0359</name>
    <dbReference type="NCBI Taxonomy" id="706434"/>
    <lineage>
        <taxon>Bacteria</taxon>
        <taxon>Bacillati</taxon>
        <taxon>Bacillota</taxon>
        <taxon>Negativicutes</taxon>
        <taxon>Veillonellales</taxon>
        <taxon>Veillonellaceae</taxon>
        <taxon>Megasphaera</taxon>
    </lineage>
</organism>
<evidence type="ECO:0000256" key="8">
    <source>
        <dbReference type="ARBA" id="ARBA00022741"/>
    </source>
</evidence>
<comment type="function">
    <text evidence="1 13">Essential for recycling GMP and indirectly, cGMP.</text>
</comment>
<dbReference type="CDD" id="cd00071">
    <property type="entry name" value="GMPK"/>
    <property type="match status" value="1"/>
</dbReference>
<name>E2ZD44_9FIRM</name>
<dbReference type="GO" id="GO:0005829">
    <property type="term" value="C:cytosol"/>
    <property type="evidence" value="ECO:0007669"/>
    <property type="project" value="TreeGrafter"/>
</dbReference>
<dbReference type="Pfam" id="PF00625">
    <property type="entry name" value="Guanylate_kin"/>
    <property type="match status" value="1"/>
</dbReference>
<evidence type="ECO:0000256" key="6">
    <source>
        <dbReference type="ARBA" id="ARBA00022490"/>
    </source>
</evidence>
<accession>E2ZD44</accession>
<evidence type="ECO:0000256" key="10">
    <source>
        <dbReference type="ARBA" id="ARBA00022840"/>
    </source>
</evidence>
<dbReference type="PANTHER" id="PTHR23117:SF13">
    <property type="entry name" value="GUANYLATE KINASE"/>
    <property type="match status" value="1"/>
</dbReference>
<dbReference type="PROSITE" id="PS00856">
    <property type="entry name" value="GUANYLATE_KINASE_1"/>
    <property type="match status" value="1"/>
</dbReference>
<evidence type="ECO:0000256" key="2">
    <source>
        <dbReference type="ARBA" id="ARBA00004496"/>
    </source>
</evidence>
<dbReference type="Proteomes" id="UP000003195">
    <property type="component" value="Unassembled WGS sequence"/>
</dbReference>
<dbReference type="GO" id="GO:0004385">
    <property type="term" value="F:GMP kinase activity"/>
    <property type="evidence" value="ECO:0007669"/>
    <property type="project" value="UniProtKB-UniRule"/>
</dbReference>
<dbReference type="InterPro" id="IPR020590">
    <property type="entry name" value="Guanylate_kinase_CS"/>
</dbReference>
<comment type="catalytic activity">
    <reaction evidence="12 13">
        <text>GMP + ATP = GDP + ADP</text>
        <dbReference type="Rhea" id="RHEA:20780"/>
        <dbReference type="ChEBI" id="CHEBI:30616"/>
        <dbReference type="ChEBI" id="CHEBI:58115"/>
        <dbReference type="ChEBI" id="CHEBI:58189"/>
        <dbReference type="ChEBI" id="CHEBI:456216"/>
        <dbReference type="EC" id="2.7.4.8"/>
    </reaction>
</comment>
<dbReference type="FunFam" id="3.30.63.10:FF:000005">
    <property type="entry name" value="Guanylate kinase"/>
    <property type="match status" value="1"/>
</dbReference>
<comment type="subcellular location">
    <subcellularLocation>
        <location evidence="2 13">Cytoplasm</location>
    </subcellularLocation>
</comment>
<feature type="binding site" evidence="13">
    <location>
        <begin position="12"/>
        <end position="19"/>
    </location>
    <ligand>
        <name>ATP</name>
        <dbReference type="ChEBI" id="CHEBI:30616"/>
    </ligand>
</feature>
<comment type="similarity">
    <text evidence="3 13">Belongs to the guanylate kinase family.</text>
</comment>
<evidence type="ECO:0000256" key="7">
    <source>
        <dbReference type="ARBA" id="ARBA00022679"/>
    </source>
</evidence>
<dbReference type="NCBIfam" id="TIGR03263">
    <property type="entry name" value="guanyl_kin"/>
    <property type="match status" value="1"/>
</dbReference>
<dbReference type="InterPro" id="IPR008144">
    <property type="entry name" value="Guanylate_kin-like_dom"/>
</dbReference>
<keyword evidence="8 13" id="KW-0547">Nucleotide-binding</keyword>
<dbReference type="HOGENOM" id="CLU_001715_1_2_9"/>
<keyword evidence="16" id="KW-1185">Reference proteome</keyword>
<dbReference type="STRING" id="706434.HMPREF9429_01381"/>
<evidence type="ECO:0000313" key="15">
    <source>
        <dbReference type="EMBL" id="EFQ03710.1"/>
    </source>
</evidence>
<evidence type="ECO:0000256" key="3">
    <source>
        <dbReference type="ARBA" id="ARBA00005790"/>
    </source>
</evidence>
<dbReference type="SMART" id="SM00072">
    <property type="entry name" value="GuKc"/>
    <property type="match status" value="1"/>
</dbReference>
<dbReference type="Gene3D" id="3.30.63.10">
    <property type="entry name" value="Guanylate Kinase phosphate binding domain"/>
    <property type="match status" value="1"/>
</dbReference>
<keyword evidence="9 13" id="KW-0418">Kinase</keyword>
<dbReference type="InterPro" id="IPR027417">
    <property type="entry name" value="P-loop_NTPase"/>
</dbReference>
<dbReference type="HAMAP" id="MF_00328">
    <property type="entry name" value="Guanylate_kinase"/>
    <property type="match status" value="1"/>
</dbReference>
<dbReference type="PROSITE" id="PS50052">
    <property type="entry name" value="GUANYLATE_KINASE_2"/>
    <property type="match status" value="1"/>
</dbReference>
<dbReference type="RefSeq" id="WP_006942555.1">
    <property type="nucleotide sequence ID" value="NZ_GL538208.1"/>
</dbReference>
<keyword evidence="7 13" id="KW-0808">Transferase</keyword>
<dbReference type="InterPro" id="IPR008145">
    <property type="entry name" value="GK/Ca_channel_bsu"/>
</dbReference>
<evidence type="ECO:0000256" key="11">
    <source>
        <dbReference type="ARBA" id="ARBA00030128"/>
    </source>
</evidence>
<evidence type="ECO:0000256" key="4">
    <source>
        <dbReference type="ARBA" id="ARBA00012961"/>
    </source>
</evidence>
<gene>
    <name evidence="13 15" type="primary">gmk</name>
    <name evidence="15" type="ORF">HMPREF9429_01381</name>
</gene>
<evidence type="ECO:0000256" key="1">
    <source>
        <dbReference type="ARBA" id="ARBA00003531"/>
    </source>
</evidence>
<comment type="caution">
    <text evidence="15">The sequence shown here is derived from an EMBL/GenBank/DDBJ whole genome shotgun (WGS) entry which is preliminary data.</text>
</comment>
<dbReference type="AlphaFoldDB" id="E2ZD44"/>
<feature type="domain" description="Guanylate kinase-like" evidence="14">
    <location>
        <begin position="5"/>
        <end position="183"/>
    </location>
</feature>
<dbReference type="OrthoDB" id="9808150at2"/>
<dbReference type="eggNOG" id="COG0194">
    <property type="taxonomic scope" value="Bacteria"/>
</dbReference>
<dbReference type="SUPFAM" id="SSF52540">
    <property type="entry name" value="P-loop containing nucleoside triphosphate hydrolases"/>
    <property type="match status" value="1"/>
</dbReference>
<proteinExistence type="inferred from homology"/>
<evidence type="ECO:0000259" key="14">
    <source>
        <dbReference type="PROSITE" id="PS50052"/>
    </source>
</evidence>
<dbReference type="PANTHER" id="PTHR23117">
    <property type="entry name" value="GUANYLATE KINASE-RELATED"/>
    <property type="match status" value="1"/>
</dbReference>
<dbReference type="GO" id="GO:0005524">
    <property type="term" value="F:ATP binding"/>
    <property type="evidence" value="ECO:0007669"/>
    <property type="project" value="UniProtKB-UniRule"/>
</dbReference>
<evidence type="ECO:0000256" key="12">
    <source>
        <dbReference type="ARBA" id="ARBA00048594"/>
    </source>
</evidence>
<dbReference type="InterPro" id="IPR017665">
    <property type="entry name" value="Guanylate_kinase"/>
</dbReference>
<evidence type="ECO:0000256" key="9">
    <source>
        <dbReference type="ARBA" id="ARBA00022777"/>
    </source>
</evidence>
<evidence type="ECO:0000256" key="5">
    <source>
        <dbReference type="ARBA" id="ARBA00016296"/>
    </source>
</evidence>
<evidence type="ECO:0000313" key="16">
    <source>
        <dbReference type="Proteomes" id="UP000003195"/>
    </source>
</evidence>
<keyword evidence="10 13" id="KW-0067">ATP-binding</keyword>
<evidence type="ECO:0000256" key="13">
    <source>
        <dbReference type="HAMAP-Rule" id="MF_00328"/>
    </source>
</evidence>